<dbReference type="SUPFAM" id="SSF160113">
    <property type="entry name" value="YegP-like"/>
    <property type="match status" value="1"/>
</dbReference>
<gene>
    <name evidence="1" type="ORF">CLV35_0158</name>
</gene>
<dbReference type="Proteomes" id="UP000281955">
    <property type="component" value="Unassembled WGS sequence"/>
</dbReference>
<protein>
    <recommendedName>
        <fullName evidence="3">DUF1508 domain-containing protein</fullName>
    </recommendedName>
</protein>
<name>A0A420XV07_9ACTN</name>
<keyword evidence="2" id="KW-1185">Reference proteome</keyword>
<comment type="caution">
    <text evidence="1">The sequence shown here is derived from an EMBL/GenBank/DDBJ whole genome shotgun (WGS) entry which is preliminary data.</text>
</comment>
<accession>A0A420XV07</accession>
<reference evidence="1 2" key="1">
    <citation type="submission" date="2018-10" db="EMBL/GenBank/DDBJ databases">
        <title>Genomic Encyclopedia of Archaeal and Bacterial Type Strains, Phase II (KMG-II): from individual species to whole genera.</title>
        <authorList>
            <person name="Goeker M."/>
        </authorList>
    </citation>
    <scope>NUCLEOTIDE SEQUENCE [LARGE SCALE GENOMIC DNA]</scope>
    <source>
        <strain evidence="1 2">RP-AC37</strain>
    </source>
</reference>
<sequence length="60" mass="6720">MEAVTVFRDSGGWFWSLQHDEEVLGRSPTYPTRDLALESARTARVVAARAEVRLDASARD</sequence>
<dbReference type="RefSeq" id="WP_121191534.1">
    <property type="nucleotide sequence ID" value="NZ_RBWV01000002.1"/>
</dbReference>
<evidence type="ECO:0008006" key="3">
    <source>
        <dbReference type="Google" id="ProtNLM"/>
    </source>
</evidence>
<dbReference type="AlphaFoldDB" id="A0A420XV07"/>
<dbReference type="EMBL" id="RBWV01000002">
    <property type="protein sequence ID" value="RKS80692.1"/>
    <property type="molecule type" value="Genomic_DNA"/>
</dbReference>
<organism evidence="1 2">
    <name type="scientific">Motilibacter peucedani</name>
    <dbReference type="NCBI Taxonomy" id="598650"/>
    <lineage>
        <taxon>Bacteria</taxon>
        <taxon>Bacillati</taxon>
        <taxon>Actinomycetota</taxon>
        <taxon>Actinomycetes</taxon>
        <taxon>Motilibacterales</taxon>
        <taxon>Motilibacteraceae</taxon>
        <taxon>Motilibacter</taxon>
    </lineage>
</organism>
<evidence type="ECO:0000313" key="1">
    <source>
        <dbReference type="EMBL" id="RKS80692.1"/>
    </source>
</evidence>
<proteinExistence type="predicted"/>
<dbReference type="InterPro" id="IPR036913">
    <property type="entry name" value="YegP-like_sf"/>
</dbReference>
<evidence type="ECO:0000313" key="2">
    <source>
        <dbReference type="Proteomes" id="UP000281955"/>
    </source>
</evidence>
<dbReference type="InParanoid" id="A0A420XV07"/>